<keyword evidence="2 8" id="KW-0645">Protease</keyword>
<keyword evidence="6" id="KW-0238">DNA-binding</keyword>
<dbReference type="Gene3D" id="3.90.1680.10">
    <property type="entry name" value="SOS response associated peptidase-like"/>
    <property type="match status" value="1"/>
</dbReference>
<evidence type="ECO:0000256" key="5">
    <source>
        <dbReference type="ARBA" id="ARBA00023124"/>
    </source>
</evidence>
<dbReference type="Proteomes" id="UP001285636">
    <property type="component" value="Unassembled WGS sequence"/>
</dbReference>
<evidence type="ECO:0000256" key="4">
    <source>
        <dbReference type="ARBA" id="ARBA00022801"/>
    </source>
</evidence>
<evidence type="ECO:0000256" key="6">
    <source>
        <dbReference type="ARBA" id="ARBA00023125"/>
    </source>
</evidence>
<dbReference type="AlphaFoldDB" id="A0AAJ2L0V6"/>
<proteinExistence type="inferred from homology"/>
<dbReference type="EC" id="3.4.-.-" evidence="8"/>
<evidence type="ECO:0000313" key="9">
    <source>
        <dbReference type="EMBL" id="MDV2884669.1"/>
    </source>
</evidence>
<keyword evidence="3" id="KW-0227">DNA damage</keyword>
<dbReference type="InterPro" id="IPR003738">
    <property type="entry name" value="SRAP"/>
</dbReference>
<evidence type="ECO:0000256" key="1">
    <source>
        <dbReference type="ARBA" id="ARBA00008136"/>
    </source>
</evidence>
<accession>A0AAJ2L0V6</accession>
<dbReference type="Pfam" id="PF02586">
    <property type="entry name" value="SRAP"/>
    <property type="match status" value="1"/>
</dbReference>
<evidence type="ECO:0000256" key="3">
    <source>
        <dbReference type="ARBA" id="ARBA00022763"/>
    </source>
</evidence>
<dbReference type="GO" id="GO:0006508">
    <property type="term" value="P:proteolysis"/>
    <property type="evidence" value="ECO:0007669"/>
    <property type="project" value="UniProtKB-KW"/>
</dbReference>
<organism evidence="9 10">
    <name type="scientific">Alkalihalophilus pseudofirmus</name>
    <name type="common">Bacillus pseudofirmus</name>
    <dbReference type="NCBI Taxonomy" id="79885"/>
    <lineage>
        <taxon>Bacteria</taxon>
        <taxon>Bacillati</taxon>
        <taxon>Bacillota</taxon>
        <taxon>Bacilli</taxon>
        <taxon>Bacillales</taxon>
        <taxon>Bacillaceae</taxon>
        <taxon>Alkalihalophilus</taxon>
    </lineage>
</organism>
<dbReference type="PANTHER" id="PTHR13604">
    <property type="entry name" value="DC12-RELATED"/>
    <property type="match status" value="1"/>
</dbReference>
<name>A0AAJ2L0V6_ALKPS</name>
<evidence type="ECO:0000256" key="2">
    <source>
        <dbReference type="ARBA" id="ARBA00022670"/>
    </source>
</evidence>
<dbReference type="GO" id="GO:0003697">
    <property type="term" value="F:single-stranded DNA binding"/>
    <property type="evidence" value="ECO:0007669"/>
    <property type="project" value="InterPro"/>
</dbReference>
<protein>
    <recommendedName>
        <fullName evidence="8">Abasic site processing protein</fullName>
        <ecNumber evidence="8">3.4.-.-</ecNumber>
    </recommendedName>
</protein>
<keyword evidence="4 8" id="KW-0378">Hydrolase</keyword>
<dbReference type="PANTHER" id="PTHR13604:SF0">
    <property type="entry name" value="ABASIC SITE PROCESSING PROTEIN HMCES"/>
    <property type="match status" value="1"/>
</dbReference>
<reference evidence="9" key="1">
    <citation type="submission" date="2023-10" db="EMBL/GenBank/DDBJ databases">
        <title>Screening of Alkalihalophilus pseudofirmusBZ-TG-HK211 and Its Alleviation of Salt Stress on Rapeseed Growth.</title>
        <authorList>
            <person name="Zhao B."/>
            <person name="Guo T."/>
        </authorList>
    </citation>
    <scope>NUCLEOTIDE SEQUENCE</scope>
    <source>
        <strain evidence="9">BZ-TG-HK211</strain>
    </source>
</reference>
<keyword evidence="7" id="KW-0456">Lyase</keyword>
<dbReference type="RefSeq" id="WP_323466127.1">
    <property type="nucleotide sequence ID" value="NZ_CP144224.1"/>
</dbReference>
<comment type="caution">
    <text evidence="9">The sequence shown here is derived from an EMBL/GenBank/DDBJ whole genome shotgun (WGS) entry which is preliminary data.</text>
</comment>
<sequence length="219" mass="25489">MCGRFTLTATKEQIEEQLDVQLDDYEPRFNIAPSQPVLSVISDGEKRKAGYLRWGLVPAWAKDPKIGYKMINARGETVDEKPAFKRLLKSRRCLIVADGFYEWKRTEETKQPYRITVNDSIFTFAGLWDRWTSDEEEIVSCTILTTAPNEFMKDIHDRMPVILGDEERKVWLDPSIEDKEIVKDLIKSYPTQYMNAHEVSTFVNNPRNESEECIRSLSE</sequence>
<dbReference type="SUPFAM" id="SSF143081">
    <property type="entry name" value="BB1717-like"/>
    <property type="match status" value="1"/>
</dbReference>
<keyword evidence="5" id="KW-0190">Covalent protein-DNA linkage</keyword>
<comment type="similarity">
    <text evidence="1 8">Belongs to the SOS response-associated peptidase family.</text>
</comment>
<evidence type="ECO:0000256" key="8">
    <source>
        <dbReference type="RuleBase" id="RU364100"/>
    </source>
</evidence>
<dbReference type="GO" id="GO:0008233">
    <property type="term" value="F:peptidase activity"/>
    <property type="evidence" value="ECO:0007669"/>
    <property type="project" value="UniProtKB-KW"/>
</dbReference>
<gene>
    <name evidence="9" type="ORF">RYX45_05730</name>
</gene>
<evidence type="ECO:0000313" key="10">
    <source>
        <dbReference type="Proteomes" id="UP001285636"/>
    </source>
</evidence>
<evidence type="ECO:0000256" key="7">
    <source>
        <dbReference type="ARBA" id="ARBA00023239"/>
    </source>
</evidence>
<dbReference type="GO" id="GO:0106300">
    <property type="term" value="P:protein-DNA covalent cross-linking repair"/>
    <property type="evidence" value="ECO:0007669"/>
    <property type="project" value="InterPro"/>
</dbReference>
<dbReference type="EMBL" id="JAWJAY010000001">
    <property type="protein sequence ID" value="MDV2884669.1"/>
    <property type="molecule type" value="Genomic_DNA"/>
</dbReference>
<dbReference type="GO" id="GO:0016829">
    <property type="term" value="F:lyase activity"/>
    <property type="evidence" value="ECO:0007669"/>
    <property type="project" value="UniProtKB-KW"/>
</dbReference>
<dbReference type="InterPro" id="IPR036590">
    <property type="entry name" value="SRAP-like"/>
</dbReference>